<keyword evidence="27" id="KW-1185">Reference proteome</keyword>
<dbReference type="PANTHER" id="PTHR45812:SF1">
    <property type="entry name" value="DNA POLYMERASE ZETA CATALYTIC SUBUNIT"/>
    <property type="match status" value="1"/>
</dbReference>
<evidence type="ECO:0000256" key="21">
    <source>
        <dbReference type="ARBA" id="ARBA00023274"/>
    </source>
</evidence>
<evidence type="ECO:0000313" key="26">
    <source>
        <dbReference type="EMBL" id="VDK34399.1"/>
    </source>
</evidence>
<reference evidence="28" key="1">
    <citation type="submission" date="2016-04" db="UniProtKB">
        <authorList>
            <consortium name="WormBaseParasite"/>
        </authorList>
    </citation>
    <scope>IDENTIFICATION</scope>
</reference>
<evidence type="ECO:0000256" key="20">
    <source>
        <dbReference type="ARBA" id="ARBA00023204"/>
    </source>
</evidence>
<dbReference type="InterPro" id="IPR023211">
    <property type="entry name" value="DNA_pol_palm_dom_sf"/>
</dbReference>
<dbReference type="InterPro" id="IPR043502">
    <property type="entry name" value="DNA/RNA_pol_sf"/>
</dbReference>
<protein>
    <recommendedName>
        <fullName evidence="7">DNA polymerase zeta catalytic subunit</fullName>
        <ecNumber evidence="6">2.7.7.7</ecNumber>
    </recommendedName>
    <alternativeName>
        <fullName evidence="22">Small ribosomal subunit protein mS23</fullName>
    </alternativeName>
</protein>
<dbReference type="InterPro" id="IPR013471">
    <property type="entry name" value="RNase_Z/BN"/>
</dbReference>
<dbReference type="HAMAP" id="MF_01818">
    <property type="entry name" value="RNase_Z_BN"/>
    <property type="match status" value="1"/>
</dbReference>
<evidence type="ECO:0000256" key="6">
    <source>
        <dbReference type="ARBA" id="ARBA00012417"/>
    </source>
</evidence>
<dbReference type="GO" id="GO:0016035">
    <property type="term" value="C:zeta DNA polymerase complex"/>
    <property type="evidence" value="ECO:0007669"/>
    <property type="project" value="InterPro"/>
</dbReference>
<dbReference type="GO" id="GO:0042276">
    <property type="term" value="P:error-prone translesion synthesis"/>
    <property type="evidence" value="ECO:0007669"/>
    <property type="project" value="TreeGrafter"/>
</dbReference>
<keyword evidence="18" id="KW-0689">Ribosomal protein</keyword>
<dbReference type="EC" id="2.7.7.7" evidence="6"/>
<evidence type="ECO:0000256" key="17">
    <source>
        <dbReference type="ARBA" id="ARBA00022932"/>
    </source>
</evidence>
<dbReference type="Pfam" id="PF10484">
    <property type="entry name" value="MRP-S23"/>
    <property type="match status" value="1"/>
</dbReference>
<keyword evidence="12" id="KW-0479">Metal-binding</keyword>
<dbReference type="GO" id="GO:0003887">
    <property type="term" value="F:DNA-directed DNA polymerase activity"/>
    <property type="evidence" value="ECO:0007669"/>
    <property type="project" value="UniProtKB-KW"/>
</dbReference>
<dbReference type="InterPro" id="IPR059242">
    <property type="entry name" value="mS23_dom"/>
</dbReference>
<reference evidence="26 27" key="2">
    <citation type="submission" date="2018-11" db="EMBL/GenBank/DDBJ databases">
        <authorList>
            <consortium name="Pathogen Informatics"/>
        </authorList>
    </citation>
    <scope>NUCLEOTIDE SEQUENCE [LARGE SCALE GENOMIC DNA]</scope>
</reference>
<accession>A0A158R896</accession>
<comment type="similarity">
    <text evidence="4">Belongs to the mitochondrion-specific ribosomal protein mS23 family.</text>
</comment>
<evidence type="ECO:0000256" key="3">
    <source>
        <dbReference type="ARBA" id="ARBA00005755"/>
    </source>
</evidence>
<dbReference type="Proteomes" id="UP000282613">
    <property type="component" value="Unassembled WGS sequence"/>
</dbReference>
<dbReference type="GO" id="GO:0006412">
    <property type="term" value="P:translation"/>
    <property type="evidence" value="ECO:0007669"/>
    <property type="project" value="InterPro"/>
</dbReference>
<keyword evidence="14" id="KW-0227">DNA damage</keyword>
<evidence type="ECO:0000256" key="14">
    <source>
        <dbReference type="ARBA" id="ARBA00022763"/>
    </source>
</evidence>
<dbReference type="Gene3D" id="1.10.132.60">
    <property type="entry name" value="DNA polymerase family B, C-terminal domain"/>
    <property type="match status" value="1"/>
</dbReference>
<dbReference type="CDD" id="cd23701">
    <property type="entry name" value="At1g26750"/>
    <property type="match status" value="1"/>
</dbReference>
<dbReference type="SUPFAM" id="SSF56672">
    <property type="entry name" value="DNA/RNA polymerases"/>
    <property type="match status" value="1"/>
</dbReference>
<evidence type="ECO:0000256" key="13">
    <source>
        <dbReference type="ARBA" id="ARBA00022759"/>
    </source>
</evidence>
<dbReference type="InterPro" id="IPR006172">
    <property type="entry name" value="DNA-dir_DNA_pol_B"/>
</dbReference>
<feature type="domain" description="DNA-directed DNA polymerase family B exonuclease" evidence="24">
    <location>
        <begin position="1190"/>
        <end position="1320"/>
    </location>
</feature>
<dbReference type="GO" id="GO:0005840">
    <property type="term" value="C:ribosome"/>
    <property type="evidence" value="ECO:0007669"/>
    <property type="project" value="InterPro"/>
</dbReference>
<sequence>MSSYGSRVHKVASIFRRVTGLMENGAMESKERPLWYDVYKAFPPRVEPSLERSLPADLRIQEILYAEDVGRVAFLQKYENGDEDLHNLFAPSDKGTSMAKFITKARAMGADADHTLWTDDAFLDKDFVFLGSGSAYPSPHRAASGLVLRHTNGTQWLFDCGEGTQVQLQSCTAVRAQRISRIFITHLHGDHIFGLPGLLATISGMREHAVDPRWVLTVEVEKDSGPPDLEIYGPRGLRRFLRTTTAISWSLLRMTYVVHELHPRPDQVANCFPYWTATDLDPVRDRMLPFERRGRDIHPDSDGFFRDIFGARETGLKDGREDFVVHAFMLDHPVPCVGYLLLEPPPLPRLRADKAVALGVKPGPLMGRLKRGEPVTFERDGKEVTVNPADVLDTALRGRRVAILGDSRDSSELRRLLICLFDTPSDDAKVDNCGDGGDGCRWRLDCLVHEATGHSVEQGDESMYAKGHSTARSAAAFAATIGVRQLVLSHFSQRFLEDDIYAQEHKDPSKYSKVSSLLEDARSCKAFKGRIELAADLKIIPIIGNVEYEEDVAKKKAKRIYLTDPAEVPLLAELLLSGAVLGFPVQPFEVHIPYLLQFCADYNLQGMNYLEATAFRVRGIKTQKTLPINDPSNPLTFIMSQDGSVGPRANAHRQTSTDVEVDISACDILNRLELWKGKSLLAERSARISLPTDAEGLNGGLDFLWTEERMRREALMKTGIINEASVKMPSVDDLLPLASESTASGTAADNGANHLRDQVLVSFFAELSPSHSESSQYVESTPGQSCGLSQQALTELCKLAETTEEYDACLPSSFASSLSAFLNASQSVSKATLNWLPSAHQSKSEEDLEAELLDSAKASVSTLLYPNEVSGIGGNGMMENAEEQNDDDLFASILDSSVTSEPRDEKVEHSENEDLFPSFIENLVENSTESESTSAIGAPTPLHLPQVDGVDEARDKRVNQKPRKRRLGLHLTPGHLATLETTNSAFSTECTSLSAPHSLSIIDAPKVNLNTPSPPLSPPRLSTPLRKRRGYMTYIFDNDDSKAEEDIDSSIVLRFPPEATQILEDEEKKEVIKPLPCHLGDTNFALHSSVYLTLRDPPAPPSYSQVEAEMSLHKMKPPQPNTVSPPLVTKPEIDLSASLSILWSQEQQQKKMESCSGNPRMLPPLSPSSSNPIGRRAFLPVQENHCTLASLEVLCHTRRQTGSPITIQRTSQAISISSLGGFFVPDPQFDHIVAASLAFASPFVSSTFLLVVVEPQKPSIPPPIPHQRSTLPALVICNNEIDLFNWIVYLLQSFDPDILLGYDVERWSWNYAVQRAARVGRTGFLRDISRLAPERLNCPFCLDCMSKCSSLLPGDRLVVSTVSSSCSCDANVGDSRTRLSFSAWPCEPGRGRSDAPFACPGRLVFSLWHLLKHEVSLHEYSFETVVLHVLKKRIPKFTQGQLSDWMDDVRNATKWQALLYVTFRSETNLTLLKHLDLVARTSEFARVFGIEFFHVLSRGSQYRVESLLLRTARRLNFLLPSPSPPQRAHQRAPQAIPLTLEPYSGLHADAPVVVLDFQSLYPSVAIAHNYCFSTAIGRLRVLQPRGAFEFGCLTHSISAETLKIFLNRSLQQENLVLPIFKDSEGCSLKLANRVTVSPNGVVFVRPEVYRGVLPRLWRGLLSSRLMVKDSLNIYAQHSESLKQLLDARQLGLKLIANVMYGYTAASFSGRMPCVEVGDSIVHKGRECLERAIRLVEGDAACQMPWAGSKVIYGDTDSLFVKLPSSVDKKTAFELGQQIADAVTASNPTPIKLKLEKVYYPCLLESKKRYVGYAYESPSQTEPKFDAKGIETVRRDHAPFVGTILESMIRQIFDAFQWNDIPSDVLPNVEPKVRACVRALARDLSAGKVPLSACLLTRPYHGPGAYRPGVCAPALQVTRRLKSVDPAREPSVGERVAYYLASPTTPNSPLIGCVKAVEEAQHYDVQPPLHLVFYIDHQLLPPLRRIGDLLGWRVDSWLSDIPRCVVRFKEIEKVEELIQHESPGSRRGRRRWIGQQGASAMLHEFLSVRRCCLACGGDGGVTDGSICCASCLSLDPLISTKVLVRHGIELKTVQTNLKQSIDLCDACVTVSNSSNRRQPCGISSTPLPSQACVNIGCPNFQTRRELLIHLRRLQRTITEGFNA</sequence>
<evidence type="ECO:0000259" key="23">
    <source>
        <dbReference type="Pfam" id="PF00136"/>
    </source>
</evidence>
<dbReference type="Pfam" id="PF23023">
    <property type="entry name" value="Anti-Pycsar_Apyc1"/>
    <property type="match status" value="1"/>
</dbReference>
<evidence type="ECO:0000256" key="18">
    <source>
        <dbReference type="ARBA" id="ARBA00022980"/>
    </source>
</evidence>
<evidence type="ECO:0000259" key="25">
    <source>
        <dbReference type="Pfam" id="PF10484"/>
    </source>
</evidence>
<evidence type="ECO:0000256" key="22">
    <source>
        <dbReference type="ARBA" id="ARBA00035137"/>
    </source>
</evidence>
<comment type="cofactor">
    <cofactor evidence="1">
        <name>Zn(2+)</name>
        <dbReference type="ChEBI" id="CHEBI:29105"/>
    </cofactor>
</comment>
<keyword evidence="17" id="KW-0239">DNA-directed DNA polymerase</keyword>
<evidence type="ECO:0000256" key="7">
    <source>
        <dbReference type="ARBA" id="ARBA00021589"/>
    </source>
</evidence>
<keyword evidence="19" id="KW-0496">Mitochondrion</keyword>
<evidence type="ECO:0000313" key="27">
    <source>
        <dbReference type="Proteomes" id="UP000282613"/>
    </source>
</evidence>
<dbReference type="InterPro" id="IPR017964">
    <property type="entry name" value="DNA-dir_DNA_pol_B_CS"/>
</dbReference>
<dbReference type="Gene3D" id="1.10.287.690">
    <property type="entry name" value="Helix hairpin bin"/>
    <property type="match status" value="1"/>
</dbReference>
<evidence type="ECO:0000256" key="16">
    <source>
        <dbReference type="ARBA" id="ARBA00022833"/>
    </source>
</evidence>
<dbReference type="InterPro" id="IPR030559">
    <property type="entry name" value="PolZ_Rev3"/>
</dbReference>
<dbReference type="Pfam" id="PF03104">
    <property type="entry name" value="DNA_pol_B_exo1"/>
    <property type="match status" value="1"/>
</dbReference>
<dbReference type="InterPro" id="IPR036397">
    <property type="entry name" value="RNaseH_sf"/>
</dbReference>
<keyword evidence="10" id="KW-0548">Nucleotidyltransferase</keyword>
<dbReference type="GO" id="GO:0000724">
    <property type="term" value="P:double-strand break repair via homologous recombination"/>
    <property type="evidence" value="ECO:0007669"/>
    <property type="project" value="TreeGrafter"/>
</dbReference>
<proteinExistence type="inferred from homology"/>
<comment type="subunit">
    <text evidence="5">Homodimer.</text>
</comment>
<keyword evidence="15" id="KW-0378">Hydrolase</keyword>
<dbReference type="WBParaSite" id="TASK_0000503301-mRNA-1">
    <property type="protein sequence ID" value="TASK_0000503301-mRNA-1"/>
    <property type="gene ID" value="TASK_0000503301"/>
</dbReference>
<evidence type="ECO:0000313" key="28">
    <source>
        <dbReference type="WBParaSite" id="TASK_0000503301-mRNA-1"/>
    </source>
</evidence>
<dbReference type="Gene3D" id="3.60.15.10">
    <property type="entry name" value="Ribonuclease Z/Hydroxyacylglutathione hydrolase-like"/>
    <property type="match status" value="1"/>
</dbReference>
<evidence type="ECO:0000256" key="8">
    <source>
        <dbReference type="ARBA" id="ARBA00022679"/>
    </source>
</evidence>
<dbReference type="InterPro" id="IPR023611">
    <property type="entry name" value="mS23_dom_met"/>
</dbReference>
<dbReference type="InterPro" id="IPR006134">
    <property type="entry name" value="DNA-dir_DNA_pol_B_multi_dom"/>
</dbReference>
<comment type="subcellular location">
    <subcellularLocation>
        <location evidence="2">Mitochondrion</location>
    </subcellularLocation>
</comment>
<dbReference type="PRINTS" id="PR00106">
    <property type="entry name" value="DNAPOLB"/>
</dbReference>
<dbReference type="GO" id="GO:0046872">
    <property type="term" value="F:metal ion binding"/>
    <property type="evidence" value="ECO:0007669"/>
    <property type="project" value="UniProtKB-KW"/>
</dbReference>
<keyword evidence="9" id="KW-0819">tRNA processing</keyword>
<dbReference type="SUPFAM" id="SSF53098">
    <property type="entry name" value="Ribonuclease H-like"/>
    <property type="match status" value="1"/>
</dbReference>
<keyword evidence="16" id="KW-0862">Zinc</keyword>
<dbReference type="GO" id="GO:0008033">
    <property type="term" value="P:tRNA processing"/>
    <property type="evidence" value="ECO:0007669"/>
    <property type="project" value="UniProtKB-KW"/>
</dbReference>
<feature type="domain" description="Small ribosomal subunit protein mS23 conserved" evidence="25">
    <location>
        <begin position="5"/>
        <end position="110"/>
    </location>
</feature>
<dbReference type="Gene3D" id="3.90.1600.10">
    <property type="entry name" value="Palm domain of DNA polymerase"/>
    <property type="match status" value="1"/>
</dbReference>
<dbReference type="SUPFAM" id="SSF56281">
    <property type="entry name" value="Metallo-hydrolase/oxidoreductase"/>
    <property type="match status" value="1"/>
</dbReference>
<keyword evidence="20" id="KW-0234">DNA repair</keyword>
<keyword evidence="8" id="KW-0808">Transferase</keyword>
<evidence type="ECO:0000256" key="10">
    <source>
        <dbReference type="ARBA" id="ARBA00022695"/>
    </source>
</evidence>
<dbReference type="SMART" id="SM00486">
    <property type="entry name" value="POLBc"/>
    <property type="match status" value="1"/>
</dbReference>
<dbReference type="GO" id="GO:0003735">
    <property type="term" value="F:structural constituent of ribosome"/>
    <property type="evidence" value="ECO:0007669"/>
    <property type="project" value="InterPro"/>
</dbReference>
<dbReference type="EMBL" id="UYRS01018387">
    <property type="protein sequence ID" value="VDK34399.1"/>
    <property type="molecule type" value="Genomic_DNA"/>
</dbReference>
<dbReference type="Pfam" id="PF00136">
    <property type="entry name" value="DNA_pol_B"/>
    <property type="match status" value="1"/>
</dbReference>
<evidence type="ECO:0000256" key="9">
    <source>
        <dbReference type="ARBA" id="ARBA00022694"/>
    </source>
</evidence>
<evidence type="ECO:0000256" key="11">
    <source>
        <dbReference type="ARBA" id="ARBA00022722"/>
    </source>
</evidence>
<evidence type="ECO:0000256" key="5">
    <source>
        <dbReference type="ARBA" id="ARBA00011738"/>
    </source>
</evidence>
<evidence type="ECO:0000256" key="1">
    <source>
        <dbReference type="ARBA" id="ARBA00001947"/>
    </source>
</evidence>
<dbReference type="GO" id="GO:0003677">
    <property type="term" value="F:DNA binding"/>
    <property type="evidence" value="ECO:0007669"/>
    <property type="project" value="InterPro"/>
</dbReference>
<gene>
    <name evidence="26" type="ORF">TASK_LOCUS5034</name>
</gene>
<name>A0A158R896_TAEAS</name>
<evidence type="ECO:0000256" key="2">
    <source>
        <dbReference type="ARBA" id="ARBA00004173"/>
    </source>
</evidence>
<dbReference type="Gene3D" id="3.30.420.10">
    <property type="entry name" value="Ribonuclease H-like superfamily/Ribonuclease H"/>
    <property type="match status" value="1"/>
</dbReference>
<evidence type="ECO:0000256" key="12">
    <source>
        <dbReference type="ARBA" id="ARBA00022723"/>
    </source>
</evidence>
<organism evidence="28">
    <name type="scientific">Taenia asiatica</name>
    <name type="common">Asian tapeworm</name>
    <dbReference type="NCBI Taxonomy" id="60517"/>
    <lineage>
        <taxon>Eukaryota</taxon>
        <taxon>Metazoa</taxon>
        <taxon>Spiralia</taxon>
        <taxon>Lophotrochozoa</taxon>
        <taxon>Platyhelminthes</taxon>
        <taxon>Cestoda</taxon>
        <taxon>Eucestoda</taxon>
        <taxon>Cyclophyllidea</taxon>
        <taxon>Taeniidae</taxon>
        <taxon>Taenia</taxon>
    </lineage>
</organism>
<dbReference type="PANTHER" id="PTHR45812">
    <property type="entry name" value="DNA POLYMERASE ZETA CATALYTIC SUBUNIT"/>
    <property type="match status" value="1"/>
</dbReference>
<keyword evidence="11" id="KW-0540">Nuclease</keyword>
<dbReference type="GO" id="GO:0016891">
    <property type="term" value="F:RNA endonuclease activity producing 5'-phosphomonoesters, hydrolytic mechanism"/>
    <property type="evidence" value="ECO:0007669"/>
    <property type="project" value="InterPro"/>
</dbReference>
<comment type="similarity">
    <text evidence="3">Belongs to the DNA polymerase type-B family.</text>
</comment>
<dbReference type="PROSITE" id="PS00116">
    <property type="entry name" value="DNA_POLYMERASE_B"/>
    <property type="match status" value="1"/>
</dbReference>
<keyword evidence="21" id="KW-0687">Ribonucleoprotein</keyword>
<evidence type="ECO:0000256" key="15">
    <source>
        <dbReference type="ARBA" id="ARBA00022801"/>
    </source>
</evidence>
<dbReference type="GO" id="GO:0000166">
    <property type="term" value="F:nucleotide binding"/>
    <property type="evidence" value="ECO:0007669"/>
    <property type="project" value="InterPro"/>
</dbReference>
<feature type="domain" description="DNA-directed DNA polymerase family B multifunctional" evidence="23">
    <location>
        <begin position="1492"/>
        <end position="1985"/>
    </location>
</feature>
<dbReference type="GO" id="GO:0005634">
    <property type="term" value="C:nucleus"/>
    <property type="evidence" value="ECO:0007669"/>
    <property type="project" value="TreeGrafter"/>
</dbReference>
<dbReference type="OrthoDB" id="2414538at2759"/>
<evidence type="ECO:0000259" key="24">
    <source>
        <dbReference type="Pfam" id="PF03104"/>
    </source>
</evidence>
<dbReference type="STRING" id="60517.A0A158R896"/>
<dbReference type="InterPro" id="IPR006133">
    <property type="entry name" value="DNA-dir_DNA_pol_B_exonuc"/>
</dbReference>
<keyword evidence="13" id="KW-0255">Endonuclease</keyword>
<dbReference type="InterPro" id="IPR042087">
    <property type="entry name" value="DNA_pol_B_thumb"/>
</dbReference>
<evidence type="ECO:0000256" key="4">
    <source>
        <dbReference type="ARBA" id="ARBA00009864"/>
    </source>
</evidence>
<dbReference type="InterPro" id="IPR036866">
    <property type="entry name" value="RibonucZ/Hydroxyglut_hydro"/>
</dbReference>
<evidence type="ECO:0000256" key="19">
    <source>
        <dbReference type="ARBA" id="ARBA00023128"/>
    </source>
</evidence>
<dbReference type="InterPro" id="IPR012337">
    <property type="entry name" value="RNaseH-like_sf"/>
</dbReference>